<comment type="caution">
    <text evidence="1">The sequence shown here is derived from an EMBL/GenBank/DDBJ whole genome shotgun (WGS) entry which is preliminary data.</text>
</comment>
<dbReference type="Proteomes" id="UP001378960">
    <property type="component" value="Unassembled WGS sequence"/>
</dbReference>
<evidence type="ECO:0000313" key="1">
    <source>
        <dbReference type="EMBL" id="GMM47478.1"/>
    </source>
</evidence>
<protein>
    <submittedName>
        <fullName evidence="1">Uncharacterized protein</fullName>
    </submittedName>
</protein>
<sequence length="218" mass="26297">MSLTVPITFEDINEFIIEQERKLVKSIKYNDEFIKELKDNGIKLSEEDVNRVLNKVNKEIKNKYRNTLFLRQNRFQVIKQIMQYERDIKENKLKNIENVNKLIYWYLFESGIYDYDDDDNDEIITSDKLKMYSELPDSNLIGTSDVELIEEYDNIRDKFLKNISKYEKVNKDSRDLLHIICKLRNMIDNKNDGNEDNSEEIKQEIERMRYLLAINDKK</sequence>
<gene>
    <name evidence="1" type="ORF">DAPK24_040760</name>
</gene>
<dbReference type="EMBL" id="BTGB01000008">
    <property type="protein sequence ID" value="GMM47478.1"/>
    <property type="molecule type" value="Genomic_DNA"/>
</dbReference>
<evidence type="ECO:0000313" key="2">
    <source>
        <dbReference type="Proteomes" id="UP001378960"/>
    </source>
</evidence>
<name>A0AAV5R7V1_PICKL</name>
<keyword evidence="2" id="KW-1185">Reference proteome</keyword>
<proteinExistence type="predicted"/>
<dbReference type="AlphaFoldDB" id="A0AAV5R7V1"/>
<dbReference type="InterPro" id="IPR025207">
    <property type="entry name" value="Sim4_Fta4"/>
</dbReference>
<accession>A0AAV5R7V1</accession>
<dbReference type="GO" id="GO:0031511">
    <property type="term" value="C:Mis6-Sim4 complex"/>
    <property type="evidence" value="ECO:0007669"/>
    <property type="project" value="InterPro"/>
</dbReference>
<organism evidence="1 2">
    <name type="scientific">Pichia kluyveri</name>
    <name type="common">Yeast</name>
    <dbReference type="NCBI Taxonomy" id="36015"/>
    <lineage>
        <taxon>Eukaryota</taxon>
        <taxon>Fungi</taxon>
        <taxon>Dikarya</taxon>
        <taxon>Ascomycota</taxon>
        <taxon>Saccharomycotina</taxon>
        <taxon>Pichiomycetes</taxon>
        <taxon>Pichiales</taxon>
        <taxon>Pichiaceae</taxon>
        <taxon>Pichia</taxon>
    </lineage>
</organism>
<dbReference type="Pfam" id="PF13093">
    <property type="entry name" value="FTA4"/>
    <property type="match status" value="1"/>
</dbReference>
<reference evidence="1 2" key="1">
    <citation type="journal article" date="2023" name="Elife">
        <title>Identification of key yeast species and microbe-microbe interactions impacting larval growth of Drosophila in the wild.</title>
        <authorList>
            <person name="Mure A."/>
            <person name="Sugiura Y."/>
            <person name="Maeda R."/>
            <person name="Honda K."/>
            <person name="Sakurai N."/>
            <person name="Takahashi Y."/>
            <person name="Watada M."/>
            <person name="Katoh T."/>
            <person name="Gotoh A."/>
            <person name="Gotoh Y."/>
            <person name="Taniguchi I."/>
            <person name="Nakamura K."/>
            <person name="Hayashi T."/>
            <person name="Katayama T."/>
            <person name="Uemura T."/>
            <person name="Hattori Y."/>
        </authorList>
    </citation>
    <scope>NUCLEOTIDE SEQUENCE [LARGE SCALE GENOMIC DNA]</scope>
    <source>
        <strain evidence="1 2">PK-24</strain>
    </source>
</reference>